<dbReference type="InterPro" id="IPR022409">
    <property type="entry name" value="PKD/Chitinase_dom"/>
</dbReference>
<dbReference type="SMART" id="SM00089">
    <property type="entry name" value="PKD"/>
    <property type="match status" value="3"/>
</dbReference>
<dbReference type="PROSITE" id="PS50093">
    <property type="entry name" value="PKD"/>
    <property type="match status" value="1"/>
</dbReference>
<dbReference type="InterPro" id="IPR035986">
    <property type="entry name" value="PKD_dom_sf"/>
</dbReference>
<feature type="chain" id="PRO_5018578678" evidence="2">
    <location>
        <begin position="29"/>
        <end position="1640"/>
    </location>
</feature>
<comment type="caution">
    <text evidence="4">The sequence shown here is derived from an EMBL/GenBank/DDBJ whole genome shotgun (WGS) entry which is preliminary data.</text>
</comment>
<dbReference type="SUPFAM" id="SSF49299">
    <property type="entry name" value="PKD domain"/>
    <property type="match status" value="2"/>
</dbReference>
<evidence type="ECO:0000313" key="4">
    <source>
        <dbReference type="EMBL" id="RWX01397.1"/>
    </source>
</evidence>
<feature type="signal peptide" evidence="2">
    <location>
        <begin position="1"/>
        <end position="28"/>
    </location>
</feature>
<dbReference type="InterPro" id="IPR000601">
    <property type="entry name" value="PKD_dom"/>
</dbReference>
<feature type="domain" description="PKD" evidence="3">
    <location>
        <begin position="172"/>
        <end position="236"/>
    </location>
</feature>
<dbReference type="Pfam" id="PF18911">
    <property type="entry name" value="PKD_4"/>
    <property type="match status" value="1"/>
</dbReference>
<dbReference type="InterPro" id="IPR013783">
    <property type="entry name" value="Ig-like_fold"/>
</dbReference>
<reference evidence="4 5" key="1">
    <citation type="submission" date="2019-01" db="EMBL/GenBank/DDBJ databases">
        <title>Flavobacterium sp. nov.,isolated from freshwater.</title>
        <authorList>
            <person name="Zhang R."/>
            <person name="Du Z.-J."/>
        </authorList>
    </citation>
    <scope>NUCLEOTIDE SEQUENCE [LARGE SCALE GENOMIC DNA]</scope>
    <source>
        <strain evidence="4 5">1E403</strain>
    </source>
</reference>
<dbReference type="CDD" id="cd00146">
    <property type="entry name" value="PKD"/>
    <property type="match status" value="1"/>
</dbReference>
<dbReference type="RefSeq" id="WP_128388934.1">
    <property type="nucleotide sequence ID" value="NZ_SBII01000003.1"/>
</dbReference>
<dbReference type="Pfam" id="PF18962">
    <property type="entry name" value="Por_Secre_tail"/>
    <property type="match status" value="1"/>
</dbReference>
<evidence type="ECO:0000256" key="2">
    <source>
        <dbReference type="SAM" id="SignalP"/>
    </source>
</evidence>
<evidence type="ECO:0000259" key="3">
    <source>
        <dbReference type="PROSITE" id="PS50093"/>
    </source>
</evidence>
<evidence type="ECO:0000313" key="5">
    <source>
        <dbReference type="Proteomes" id="UP000287527"/>
    </source>
</evidence>
<dbReference type="OrthoDB" id="8913664at2"/>
<keyword evidence="5" id="KW-1185">Reference proteome</keyword>
<dbReference type="Gene3D" id="2.60.40.10">
    <property type="entry name" value="Immunoglobulins"/>
    <property type="match status" value="4"/>
</dbReference>
<evidence type="ECO:0000256" key="1">
    <source>
        <dbReference type="ARBA" id="ARBA00022729"/>
    </source>
</evidence>
<organism evidence="4 5">
    <name type="scientific">Flavobacterium cerinum</name>
    <dbReference type="NCBI Taxonomy" id="2502784"/>
    <lineage>
        <taxon>Bacteria</taxon>
        <taxon>Pseudomonadati</taxon>
        <taxon>Bacteroidota</taxon>
        <taxon>Flavobacteriia</taxon>
        <taxon>Flavobacteriales</taxon>
        <taxon>Flavobacteriaceae</taxon>
        <taxon>Flavobacterium</taxon>
    </lineage>
</organism>
<proteinExistence type="predicted"/>
<keyword evidence="1 2" id="KW-0732">Signal</keyword>
<dbReference type="InterPro" id="IPR026444">
    <property type="entry name" value="Secre_tail"/>
</dbReference>
<accession>A0A3S3QLQ3</accession>
<dbReference type="NCBIfam" id="TIGR04183">
    <property type="entry name" value="Por_Secre_tail"/>
    <property type="match status" value="1"/>
</dbReference>
<name>A0A3S3QLQ3_9FLAO</name>
<sequence length="1640" mass="176567">MKNFYSKCVTRLLFALFWVFAFQSTAYAQTSQTYITWDKQVGCITYDSQGDPKDPKRLVFLEGIENAPCIRVCEFNTVAYTVNGTGISNVQWSVVGGTIASISGANNKNASINWGQAGNGAVNVIIFYTNGTQKSTTVCVEKINSPKAEFKIYGLGEAPVYCLNTPISFQNLSNNNGGSEIVTYQWDFMDNTFSNEFEPTHTFDHPGTYKVKLTVTNNCNCSSEYTMEIEITEKKYLEISCASVVCENDDKVTYTVNDDCKGDWKVTGGTIVAQVDNTIQVIWDQVDDEGFGFVSYRSDCSCPFWTTIKIPVVKVKGKIVGDQTLCVNEQGLYSLPQWPSTDFVWTLVSSTSTNLVYLDQRNQVIVDALAPGIYTLQCNYVNTLLGCKGYADIRITVVAGTVITGPDTFCSGTSSTYQTTGGSSVQWELRKNNAVVASSPGVSFTYSFPTGGVYSLTATVAGGCAGQPKVINVTQTPTAPTGPIVGETKYCSNIPYEYTLNNTDPNTILEWSATPGAVFQGDNTGNNVSIIFNTAATHTITVRKRSLDGLGCLSAPLTLNLTKIVVNSTITNNAGLTTFCPSSQTTFTVNHNGVTPDLVEWYIEPSNFGNVISGINSNTVTVSWNEISTSPNGVLKVRVKKCGVDTVFSKPITLQAAPNLTLTAPSPICYGSNLNFTLTSSTTLLTGTVTWDFGNGATTTTPVNPSSTYVIPNPYNNSTGSNINYTIIATVNLPNGCSYSVNASQQVVVFPRTKITITPGYNYTVCPTSYTPFNLNANATAGIGVTVTYKWFKNGSPITVNGTNSVYQVSGATPQGTYYVEVKDSNQCTVTSQTITVNADCAPVNPCSITPDPNVQLTASWTACNVLTAQLSYSFTGTSTVQWIGSPFLNYMNGNNLGAQFSTDIPGAHLITAKVTFQTGSGPCVVFRTFEVKKHYQPNFNTNIVCVNGVYNVTLLNNTTVFDLPNAVTYTFSGTGMSPQVGETINLTGLTPGTYTYTLTTSLGGIYPSCSISKTIVLPAMPDVNFTSPLNNSTYCAEEQISLVIPNYNPVNSYEWLFNSTSYVASSATTLININTAGVYTIKLKATNPYGCSYTTAVGKQVTINAANFSGNLVATPPNICEGATPVPVITFSPSIGSPTPTSLIWMKNNLQVGTGTSYTPTATGSYWAKMVDANGCIFTQIPPVSVIIRQRPYVGITGNNNLCSGDQTVLTGVITNTSLQRRWLLGGSPIAGVYGTFSATTPLSLTVTTTTPGTYVYTLEVQPVGDITCGNSASISVTVNPVVTAPTVTYHVDFCEPYKVKLTASGPTSGTYNWTDGQTGQSIIVHSGGAFGVTYTAPTGCSASGTVMVPHPTDRSLWVFPTGCYDFCLNTPYPYILGPLGTFTHYEWLFNANIVAQGNNTIIPNLPVNQPGSYQLALNNNGCNFESGIMHLTPNLKECPPKDCGVKVTIKDGIFFEKDRYIIEGYIYNPNSTAVTVNLSSFNGYGTYSPSVITIPANSTYYFSPLFFYPNSNFPGGNDYMIVSMVGCATIVDIKFPKNEIQQKSRNVSSAEEFIQAVMTVAPNPAEEFTIISYNLGNEYKQAESLIVFNLLGIPLITEKLEKLSGEAKLSTINLPSGTYIVSIQADGNRVLQQTLVKK</sequence>
<protein>
    <submittedName>
        <fullName evidence="4">PKD domain-containing protein</fullName>
    </submittedName>
</protein>
<dbReference type="EMBL" id="SBII01000003">
    <property type="protein sequence ID" value="RWX01397.1"/>
    <property type="molecule type" value="Genomic_DNA"/>
</dbReference>
<dbReference type="Proteomes" id="UP000287527">
    <property type="component" value="Unassembled WGS sequence"/>
</dbReference>
<gene>
    <name evidence="4" type="ORF">EPI11_05425</name>
</gene>